<evidence type="ECO:0000313" key="7">
    <source>
        <dbReference type="Proteomes" id="UP001156708"/>
    </source>
</evidence>
<accession>A0AA37SLL9</accession>
<evidence type="ECO:0000256" key="3">
    <source>
        <dbReference type="ARBA" id="ARBA00022891"/>
    </source>
</evidence>
<dbReference type="PROSITE" id="PS00363">
    <property type="entry name" value="BACTERIAL_PQQ_1"/>
    <property type="match status" value="1"/>
</dbReference>
<dbReference type="InterPro" id="IPR011047">
    <property type="entry name" value="Quinoprotein_ADH-like_sf"/>
</dbReference>
<evidence type="ECO:0000256" key="2">
    <source>
        <dbReference type="ARBA" id="ARBA00008156"/>
    </source>
</evidence>
<dbReference type="EMBL" id="BSNZ01000030">
    <property type="protein sequence ID" value="GLQ85965.1"/>
    <property type="molecule type" value="Genomic_DNA"/>
</dbReference>
<feature type="domain" description="Pyrrolo-quinoline quinone repeat" evidence="5">
    <location>
        <begin position="96"/>
        <end position="218"/>
    </location>
</feature>
<dbReference type="InterPro" id="IPR018391">
    <property type="entry name" value="PQQ_b-propeller_rpt"/>
</dbReference>
<dbReference type="SUPFAM" id="SSF50998">
    <property type="entry name" value="Quinoprotein alcohol dehydrogenase-like"/>
    <property type="match status" value="1"/>
</dbReference>
<protein>
    <recommendedName>
        <fullName evidence="5">Pyrrolo-quinoline quinone repeat domain-containing protein</fullName>
    </recommendedName>
</protein>
<proteinExistence type="inferred from homology"/>
<evidence type="ECO:0000259" key="5">
    <source>
        <dbReference type="Pfam" id="PF01011"/>
    </source>
</evidence>
<evidence type="ECO:0000256" key="1">
    <source>
        <dbReference type="ARBA" id="ARBA00001931"/>
    </source>
</evidence>
<dbReference type="GO" id="GO:0016491">
    <property type="term" value="F:oxidoreductase activity"/>
    <property type="evidence" value="ECO:0007669"/>
    <property type="project" value="UniProtKB-KW"/>
</dbReference>
<organism evidence="6 7">
    <name type="scientific">Gluconobacter sphaericus NBRC 12467</name>
    <dbReference type="NCBI Taxonomy" id="1307951"/>
    <lineage>
        <taxon>Bacteria</taxon>
        <taxon>Pseudomonadati</taxon>
        <taxon>Pseudomonadota</taxon>
        <taxon>Alphaproteobacteria</taxon>
        <taxon>Acetobacterales</taxon>
        <taxon>Acetobacteraceae</taxon>
        <taxon>Gluconobacter</taxon>
    </lineage>
</organism>
<comment type="caution">
    <text evidence="6">The sequence shown here is derived from an EMBL/GenBank/DDBJ whole genome shotgun (WGS) entry which is preliminary data.</text>
</comment>
<name>A0AA37SLL9_9PROT</name>
<dbReference type="InterPro" id="IPR002372">
    <property type="entry name" value="PQQ_rpt_dom"/>
</dbReference>
<keyword evidence="4" id="KW-0560">Oxidoreductase</keyword>
<gene>
    <name evidence="6" type="ORF">GCM10007872_28750</name>
</gene>
<comment type="similarity">
    <text evidence="2">Belongs to the bacterial PQQ dehydrogenase family.</text>
</comment>
<dbReference type="InterPro" id="IPR001479">
    <property type="entry name" value="Quinoprotein_DH_CS"/>
</dbReference>
<dbReference type="SMART" id="SM00564">
    <property type="entry name" value="PQQ"/>
    <property type="match status" value="2"/>
</dbReference>
<reference evidence="7" key="1">
    <citation type="journal article" date="2019" name="Int. J. Syst. Evol. Microbiol.">
        <title>The Global Catalogue of Microorganisms (GCM) 10K type strain sequencing project: providing services to taxonomists for standard genome sequencing and annotation.</title>
        <authorList>
            <consortium name="The Broad Institute Genomics Platform"/>
            <consortium name="The Broad Institute Genome Sequencing Center for Infectious Disease"/>
            <person name="Wu L."/>
            <person name="Ma J."/>
        </authorList>
    </citation>
    <scope>NUCLEOTIDE SEQUENCE [LARGE SCALE GENOMIC DNA]</scope>
    <source>
        <strain evidence="7">NBRC 12467</strain>
    </source>
</reference>
<evidence type="ECO:0000313" key="6">
    <source>
        <dbReference type="EMBL" id="GLQ85965.1"/>
    </source>
</evidence>
<comment type="cofactor">
    <cofactor evidence="1">
        <name>pyrroloquinoline quinone</name>
        <dbReference type="ChEBI" id="CHEBI:58442"/>
    </cofactor>
</comment>
<dbReference type="AlphaFoldDB" id="A0AA37SLL9"/>
<evidence type="ECO:0000256" key="4">
    <source>
        <dbReference type="ARBA" id="ARBA00023002"/>
    </source>
</evidence>
<dbReference type="Gene3D" id="2.140.10.10">
    <property type="entry name" value="Quinoprotein alcohol dehydrogenase-like superfamily"/>
    <property type="match status" value="1"/>
</dbReference>
<keyword evidence="7" id="KW-1185">Reference proteome</keyword>
<dbReference type="Proteomes" id="UP001156708">
    <property type="component" value="Unassembled WGS sequence"/>
</dbReference>
<sequence length="238" mass="25826">MLRVSGTNCRLEGTGISILTFQDFTGPEYHSGNSLYKKDSWIMTSGLLTPIKVTKKRLLSCAAALAFSAAVPVAFAQEDTGAAITSADNGGHAGDWMSYGRSYSEQRYSPLDQINTDNVGKLKLAWHYDLDTNRGQEGTPLIVNGVMYATTNWSKMKALDAATGKLLWSYDPKVPGNIADRGCCDTVSRGAAYWNGKVYFGTFDGRLIALDAKTGKLVWSVYTIPKEGPTRPPALLHG</sequence>
<dbReference type="GO" id="GO:0030288">
    <property type="term" value="C:outer membrane-bounded periplasmic space"/>
    <property type="evidence" value="ECO:0007669"/>
    <property type="project" value="InterPro"/>
</dbReference>
<dbReference type="Pfam" id="PF01011">
    <property type="entry name" value="PQQ"/>
    <property type="match status" value="1"/>
</dbReference>
<keyword evidence="3" id="KW-0634">PQQ</keyword>
<dbReference type="PANTHER" id="PTHR32303">
    <property type="entry name" value="QUINOPROTEIN ALCOHOL DEHYDROGENASE (CYTOCHROME C)"/>
    <property type="match status" value="1"/>
</dbReference>